<organism evidence="2 3">
    <name type="scientific">Ancylostoma duodenale</name>
    <dbReference type="NCBI Taxonomy" id="51022"/>
    <lineage>
        <taxon>Eukaryota</taxon>
        <taxon>Metazoa</taxon>
        <taxon>Ecdysozoa</taxon>
        <taxon>Nematoda</taxon>
        <taxon>Chromadorea</taxon>
        <taxon>Rhabditida</taxon>
        <taxon>Rhabditina</taxon>
        <taxon>Rhabditomorpha</taxon>
        <taxon>Strongyloidea</taxon>
        <taxon>Ancylostomatidae</taxon>
        <taxon>Ancylostomatinae</taxon>
        <taxon>Ancylostoma</taxon>
    </lineage>
</organism>
<protein>
    <submittedName>
        <fullName evidence="2">Uncharacterized protein</fullName>
    </submittedName>
</protein>
<dbReference type="AlphaFoldDB" id="A0A0C2H175"/>
<reference evidence="2 3" key="1">
    <citation type="submission" date="2013-12" db="EMBL/GenBank/DDBJ databases">
        <title>Draft genome of the parsitic nematode Ancylostoma duodenale.</title>
        <authorList>
            <person name="Mitreva M."/>
        </authorList>
    </citation>
    <scope>NUCLEOTIDE SEQUENCE [LARGE SCALE GENOMIC DNA]</scope>
    <source>
        <strain evidence="2 3">Zhejiang</strain>
    </source>
</reference>
<accession>A0A0C2H175</accession>
<gene>
    <name evidence="2" type="ORF">ANCDUO_04364</name>
</gene>
<evidence type="ECO:0000313" key="2">
    <source>
        <dbReference type="EMBL" id="KIH65314.1"/>
    </source>
</evidence>
<dbReference type="Proteomes" id="UP000054047">
    <property type="component" value="Unassembled WGS sequence"/>
</dbReference>
<name>A0A0C2H175_9BILA</name>
<evidence type="ECO:0000313" key="3">
    <source>
        <dbReference type="Proteomes" id="UP000054047"/>
    </source>
</evidence>
<keyword evidence="3" id="KW-1185">Reference proteome</keyword>
<dbReference type="EMBL" id="KN727611">
    <property type="protein sequence ID" value="KIH65314.1"/>
    <property type="molecule type" value="Genomic_DNA"/>
</dbReference>
<proteinExistence type="predicted"/>
<feature type="region of interest" description="Disordered" evidence="1">
    <location>
        <begin position="1"/>
        <end position="24"/>
    </location>
</feature>
<feature type="compositionally biased region" description="Polar residues" evidence="1">
    <location>
        <begin position="1"/>
        <end position="19"/>
    </location>
</feature>
<sequence>MTTALLRNFHMSSPLTGTKSESSSSVQLISQTSGEVSIGDVDREVLTDSIVKCCALDLIDPDIFTVSFVFSTE</sequence>
<evidence type="ECO:0000256" key="1">
    <source>
        <dbReference type="SAM" id="MobiDB-lite"/>
    </source>
</evidence>